<evidence type="ECO:0000256" key="1">
    <source>
        <dbReference type="ARBA" id="ARBA00022737"/>
    </source>
</evidence>
<organism evidence="6">
    <name type="scientific">Anisakis simplex</name>
    <name type="common">Herring worm</name>
    <dbReference type="NCBI Taxonomy" id="6269"/>
    <lineage>
        <taxon>Eukaryota</taxon>
        <taxon>Metazoa</taxon>
        <taxon>Ecdysozoa</taxon>
        <taxon>Nematoda</taxon>
        <taxon>Chromadorea</taxon>
        <taxon>Rhabditida</taxon>
        <taxon>Spirurina</taxon>
        <taxon>Ascaridomorpha</taxon>
        <taxon>Ascaridoidea</taxon>
        <taxon>Anisakidae</taxon>
        <taxon>Anisakis</taxon>
        <taxon>Anisakis simplex complex</taxon>
    </lineage>
</organism>
<dbReference type="SMART" id="SM00248">
    <property type="entry name" value="ANK"/>
    <property type="match status" value="9"/>
</dbReference>
<dbReference type="Proteomes" id="UP000267096">
    <property type="component" value="Unassembled WGS sequence"/>
</dbReference>
<evidence type="ECO:0000313" key="5">
    <source>
        <dbReference type="Proteomes" id="UP000267096"/>
    </source>
</evidence>
<proteinExistence type="predicted"/>
<dbReference type="SUPFAM" id="SSF48403">
    <property type="entry name" value="Ankyrin repeat"/>
    <property type="match status" value="2"/>
</dbReference>
<dbReference type="PROSITE" id="PS51257">
    <property type="entry name" value="PROKAR_LIPOPROTEIN"/>
    <property type="match status" value="1"/>
</dbReference>
<dbReference type="EMBL" id="UYRR01000709">
    <property type="protein sequence ID" value="VDK18145.1"/>
    <property type="molecule type" value="Genomic_DNA"/>
</dbReference>
<dbReference type="InterPro" id="IPR050663">
    <property type="entry name" value="Ankyrin-SOCS_Box"/>
</dbReference>
<dbReference type="WBParaSite" id="ASIM_0000094401-mRNA-1">
    <property type="protein sequence ID" value="ASIM_0000094401-mRNA-1"/>
    <property type="gene ID" value="ASIM_0000094401"/>
</dbReference>
<feature type="repeat" description="ANK" evidence="3">
    <location>
        <begin position="151"/>
        <end position="183"/>
    </location>
</feature>
<accession>A0A0M3J0A8</accession>
<feature type="repeat" description="ANK" evidence="3">
    <location>
        <begin position="344"/>
        <end position="376"/>
    </location>
</feature>
<keyword evidence="1" id="KW-0677">Repeat</keyword>
<gene>
    <name evidence="4" type="ORF">ASIM_LOCUS841</name>
</gene>
<dbReference type="PANTHER" id="PTHR24193:SF121">
    <property type="entry name" value="ADA2A-CONTAINING COMPLEX COMPONENT 3, ISOFORM D"/>
    <property type="match status" value="1"/>
</dbReference>
<dbReference type="GO" id="GO:0045944">
    <property type="term" value="P:positive regulation of transcription by RNA polymerase II"/>
    <property type="evidence" value="ECO:0007669"/>
    <property type="project" value="TreeGrafter"/>
</dbReference>
<evidence type="ECO:0000313" key="4">
    <source>
        <dbReference type="EMBL" id="VDK18145.1"/>
    </source>
</evidence>
<dbReference type="Gene3D" id="1.25.40.20">
    <property type="entry name" value="Ankyrin repeat-containing domain"/>
    <property type="match status" value="3"/>
</dbReference>
<evidence type="ECO:0000256" key="2">
    <source>
        <dbReference type="ARBA" id="ARBA00023043"/>
    </source>
</evidence>
<dbReference type="GO" id="GO:0000976">
    <property type="term" value="F:transcription cis-regulatory region binding"/>
    <property type="evidence" value="ECO:0007669"/>
    <property type="project" value="TreeGrafter"/>
</dbReference>
<reference evidence="6" key="1">
    <citation type="submission" date="2017-02" db="UniProtKB">
        <authorList>
            <consortium name="WormBaseParasite"/>
        </authorList>
    </citation>
    <scope>IDENTIFICATION</scope>
</reference>
<dbReference type="OrthoDB" id="366390at2759"/>
<dbReference type="PROSITE" id="PS50297">
    <property type="entry name" value="ANK_REP_REGION"/>
    <property type="match status" value="2"/>
</dbReference>
<keyword evidence="2 3" id="KW-0040">ANK repeat</keyword>
<dbReference type="PROSITE" id="PS50088">
    <property type="entry name" value="ANK_REPEAT"/>
    <property type="match status" value="3"/>
</dbReference>
<feature type="repeat" description="ANK" evidence="3">
    <location>
        <begin position="80"/>
        <end position="117"/>
    </location>
</feature>
<protein>
    <submittedName>
        <fullName evidence="6">ANK_REP_REGION domain-containing protein</fullName>
    </submittedName>
</protein>
<dbReference type="InterPro" id="IPR036770">
    <property type="entry name" value="Ankyrin_rpt-contain_sf"/>
</dbReference>
<reference evidence="4 5" key="2">
    <citation type="submission" date="2018-11" db="EMBL/GenBank/DDBJ databases">
        <authorList>
            <consortium name="Pathogen Informatics"/>
        </authorList>
    </citation>
    <scope>NUCLEOTIDE SEQUENCE [LARGE SCALE GENOMIC DNA]</scope>
</reference>
<dbReference type="AlphaFoldDB" id="A0A0M3J0A8"/>
<name>A0A0M3J0A8_ANISI</name>
<dbReference type="InterPro" id="IPR002110">
    <property type="entry name" value="Ankyrin_rpt"/>
</dbReference>
<dbReference type="PANTHER" id="PTHR24193">
    <property type="entry name" value="ANKYRIN REPEAT PROTEIN"/>
    <property type="match status" value="1"/>
</dbReference>
<evidence type="ECO:0000313" key="6">
    <source>
        <dbReference type="WBParaSite" id="ASIM_0000094401-mRNA-1"/>
    </source>
</evidence>
<evidence type="ECO:0000256" key="3">
    <source>
        <dbReference type="PROSITE-ProRule" id="PRU00023"/>
    </source>
</evidence>
<sequence>MEKAQNECDYNRVAHTITVGVACRLGLIELTRQLLLAGHGAFPDARRWWPIHEAAYGLHYECCKLVIEIGHADVNARAHDGVTPLLLVCRRDRDHDRAFAIAKLLLENGADPNMTSLDEMTPLIQAIKSQNRLLIDLLLDSGADPHEKWYNGWTALHESANSHDEVTMKRLLETGNDIFAIDDDGHSVLFVAVQEGYMPCVELILDAAGERAAELANQRLNDGCSCVMVAATEGYWQILSKLMEHGADCNLTLQPIWGSSGGGLHALAIAAQHNYWKCVDILLPYVDRAVLADTDLDPMSAAAFRGSIDSISRLLDAGYSTEVRTEAPITTVIIPYLQPIFQRSYHTPLREAVRKDHLDVVKMLIAAGATVECYSPFLFSFRNRLNPQIMRCFLENDVDLDFRSENTLSNVPDALLAVLGTENRRKLLQLLKCGLKPYLQV</sequence>
<dbReference type="GO" id="GO:0005634">
    <property type="term" value="C:nucleus"/>
    <property type="evidence" value="ECO:0007669"/>
    <property type="project" value="TreeGrafter"/>
</dbReference>
<dbReference type="Pfam" id="PF00023">
    <property type="entry name" value="Ank"/>
    <property type="match status" value="1"/>
</dbReference>
<dbReference type="Pfam" id="PF12796">
    <property type="entry name" value="Ank_2"/>
    <property type="match status" value="3"/>
</dbReference>
<keyword evidence="5" id="KW-1185">Reference proteome</keyword>